<reference evidence="2" key="2">
    <citation type="submission" date="2015-08" db="EMBL/GenBank/DDBJ databases">
        <title>Draft Genome Sequence of a Heterotrophic Facultative Anaerobic Bacterium Ardenticatena maritima Strain 110S.</title>
        <authorList>
            <person name="Kawaichi S."/>
            <person name="Yoshida T."/>
            <person name="Sako Y."/>
            <person name="Nakamura R."/>
        </authorList>
    </citation>
    <scope>NUCLEOTIDE SEQUENCE [LARGE SCALE GENOMIC DNA]</scope>
    <source>
        <strain evidence="2">110S</strain>
    </source>
</reference>
<organism evidence="1 2">
    <name type="scientific">Ardenticatena maritima</name>
    <dbReference type="NCBI Taxonomy" id="872965"/>
    <lineage>
        <taxon>Bacteria</taxon>
        <taxon>Bacillati</taxon>
        <taxon>Chloroflexota</taxon>
        <taxon>Ardenticatenia</taxon>
        <taxon>Ardenticatenales</taxon>
        <taxon>Ardenticatenaceae</taxon>
        <taxon>Ardenticatena</taxon>
    </lineage>
</organism>
<evidence type="ECO:0000313" key="1">
    <source>
        <dbReference type="EMBL" id="GAP64008.1"/>
    </source>
</evidence>
<name>A0A0N0RFS2_9CHLR</name>
<dbReference type="EMBL" id="BBZA01000222">
    <property type="protein sequence ID" value="GAP64008.1"/>
    <property type="molecule type" value="Genomic_DNA"/>
</dbReference>
<reference evidence="1 2" key="1">
    <citation type="journal article" date="2015" name="Genome Announc.">
        <title>Draft Genome Sequence of a Heterotrophic Facultative Anaerobic Thermophilic Bacterium, Ardenticatena maritima Strain 110ST.</title>
        <authorList>
            <person name="Kawaichi S."/>
            <person name="Yoshida T."/>
            <person name="Sako Y."/>
            <person name="Nakamura R."/>
        </authorList>
    </citation>
    <scope>NUCLEOTIDE SEQUENCE [LARGE SCALE GENOMIC DNA]</scope>
    <source>
        <strain evidence="1 2">110S</strain>
    </source>
</reference>
<comment type="caution">
    <text evidence="1">The sequence shown here is derived from an EMBL/GenBank/DDBJ whole genome shotgun (WGS) entry which is preliminary data.</text>
</comment>
<accession>A0A0N0RFS2</accession>
<protein>
    <submittedName>
        <fullName evidence="1">Uncharacterized protein</fullName>
    </submittedName>
</protein>
<dbReference type="InParanoid" id="A0A0N0RFS2"/>
<dbReference type="Proteomes" id="UP000037784">
    <property type="component" value="Unassembled WGS sequence"/>
</dbReference>
<sequence>MGGIHGLKSPNPRKGIETDLKISHAYVHIGASLKSPNPRKRIETA</sequence>
<gene>
    <name evidence="1" type="ORF">ARMA_2431</name>
</gene>
<keyword evidence="2" id="KW-1185">Reference proteome</keyword>
<dbReference type="AlphaFoldDB" id="A0A0N0RFS2"/>
<evidence type="ECO:0000313" key="2">
    <source>
        <dbReference type="Proteomes" id="UP000037784"/>
    </source>
</evidence>
<proteinExistence type="predicted"/>